<dbReference type="Pfam" id="PF12833">
    <property type="entry name" value="HTH_18"/>
    <property type="match status" value="1"/>
</dbReference>
<dbReference type="InterPro" id="IPR009594">
    <property type="entry name" value="Tscrpt_reg_HTH_AraC_N"/>
</dbReference>
<evidence type="ECO:0000256" key="1">
    <source>
        <dbReference type="ARBA" id="ARBA00023015"/>
    </source>
</evidence>
<gene>
    <name evidence="5" type="ORF">GT360_11185</name>
</gene>
<dbReference type="GO" id="GO:0003700">
    <property type="term" value="F:DNA-binding transcription factor activity"/>
    <property type="evidence" value="ECO:0007669"/>
    <property type="project" value="InterPro"/>
</dbReference>
<dbReference type="InterPro" id="IPR018062">
    <property type="entry name" value="HTH_AraC-typ_CS"/>
</dbReference>
<evidence type="ECO:0000313" key="5">
    <source>
        <dbReference type="EMBL" id="QIA64036.1"/>
    </source>
</evidence>
<keyword evidence="6" id="KW-1185">Reference proteome</keyword>
<dbReference type="GO" id="GO:0043565">
    <property type="term" value="F:sequence-specific DNA binding"/>
    <property type="evidence" value="ECO:0007669"/>
    <property type="project" value="InterPro"/>
</dbReference>
<dbReference type="PRINTS" id="PR00032">
    <property type="entry name" value="HTHARAC"/>
</dbReference>
<protein>
    <submittedName>
        <fullName evidence="5">Helix-turn-helix domain-containing protein</fullName>
    </submittedName>
</protein>
<dbReference type="RefSeq" id="WP_164648945.1">
    <property type="nucleotide sequence ID" value="NZ_CP047475.1"/>
</dbReference>
<dbReference type="PANTHER" id="PTHR43436">
    <property type="entry name" value="ARAC-FAMILY TRANSCRIPTIONAL REGULATOR"/>
    <property type="match status" value="1"/>
</dbReference>
<dbReference type="PANTHER" id="PTHR43436:SF1">
    <property type="entry name" value="TRANSCRIPTIONAL REGULATORY PROTEIN"/>
    <property type="match status" value="1"/>
</dbReference>
<dbReference type="KEGG" id="vas:GT360_11185"/>
<evidence type="ECO:0000256" key="2">
    <source>
        <dbReference type="ARBA" id="ARBA00023125"/>
    </source>
</evidence>
<dbReference type="SUPFAM" id="SSF46689">
    <property type="entry name" value="Homeodomain-like"/>
    <property type="match status" value="2"/>
</dbReference>
<evidence type="ECO:0000256" key="3">
    <source>
        <dbReference type="ARBA" id="ARBA00023163"/>
    </source>
</evidence>
<proteinExistence type="predicted"/>
<evidence type="ECO:0000259" key="4">
    <source>
        <dbReference type="PROSITE" id="PS01124"/>
    </source>
</evidence>
<dbReference type="InterPro" id="IPR020449">
    <property type="entry name" value="Tscrpt_reg_AraC-type_HTH"/>
</dbReference>
<dbReference type="PROSITE" id="PS01124">
    <property type="entry name" value="HTH_ARAC_FAMILY_2"/>
    <property type="match status" value="1"/>
</dbReference>
<dbReference type="PROSITE" id="PS00041">
    <property type="entry name" value="HTH_ARAC_FAMILY_1"/>
    <property type="match status" value="2"/>
</dbReference>
<dbReference type="EMBL" id="CP047475">
    <property type="protein sequence ID" value="QIA64036.1"/>
    <property type="molecule type" value="Genomic_DNA"/>
</dbReference>
<dbReference type="SMART" id="SM00342">
    <property type="entry name" value="HTH_ARAC"/>
    <property type="match status" value="1"/>
</dbReference>
<accession>A0A7Z2YE64</accession>
<organism evidence="5 6">
    <name type="scientific">Vibrio astriarenae</name>
    <dbReference type="NCBI Taxonomy" id="1481923"/>
    <lineage>
        <taxon>Bacteria</taxon>
        <taxon>Pseudomonadati</taxon>
        <taxon>Pseudomonadota</taxon>
        <taxon>Gammaproteobacteria</taxon>
        <taxon>Vibrionales</taxon>
        <taxon>Vibrionaceae</taxon>
        <taxon>Vibrio</taxon>
    </lineage>
</organism>
<reference evidence="5 6" key="1">
    <citation type="submission" date="2020-01" db="EMBL/GenBank/DDBJ databases">
        <title>Whole genome and functional gene identification of agarase of Vibrio HN897.</title>
        <authorList>
            <person name="Liu Y."/>
            <person name="Zhao Z."/>
        </authorList>
    </citation>
    <scope>NUCLEOTIDE SEQUENCE [LARGE SCALE GENOMIC DNA]</scope>
    <source>
        <strain evidence="5 6">HN897</strain>
    </source>
</reference>
<sequence>MHTINDFKRVTEREYALSTDSLNLLYYDLPQYFDDSYHSYDSPRLCTILTGTKEVKVNQSDSFKYDRTEFVLLPPNATVHMSMPNSTKALVYEFSDQLIDGVVQQVADNLEVDSAQDIDCNSFSHSKINTRLGELHQRMQQIVGENDTNMRFLLNLTSQEVVYELLRKQSCHSILYQAKNHPINQAIRLMKSSHHQSISEIAEEVGLSLSNFSQKFKAVTESTPKDYVRKLRLQRSQKLLETLSVTDAAMEVGYENISHYIRLFKKEFGVTPKQYQLQYQIHA</sequence>
<feature type="domain" description="HTH araC/xylS-type" evidence="4">
    <location>
        <begin position="181"/>
        <end position="278"/>
    </location>
</feature>
<dbReference type="InterPro" id="IPR009057">
    <property type="entry name" value="Homeodomain-like_sf"/>
</dbReference>
<evidence type="ECO:0000313" key="6">
    <source>
        <dbReference type="Proteomes" id="UP000464262"/>
    </source>
</evidence>
<dbReference type="Proteomes" id="UP000464262">
    <property type="component" value="Chromosome 1"/>
</dbReference>
<dbReference type="AlphaFoldDB" id="A0A7Z2YE64"/>
<keyword evidence="3" id="KW-0804">Transcription</keyword>
<keyword evidence="2" id="KW-0238">DNA-binding</keyword>
<dbReference type="Gene3D" id="1.10.10.60">
    <property type="entry name" value="Homeodomain-like"/>
    <property type="match status" value="2"/>
</dbReference>
<keyword evidence="1" id="KW-0805">Transcription regulation</keyword>
<dbReference type="InterPro" id="IPR018060">
    <property type="entry name" value="HTH_AraC"/>
</dbReference>
<name>A0A7Z2YE64_9VIBR</name>
<dbReference type="Pfam" id="PF06719">
    <property type="entry name" value="AraC_N"/>
    <property type="match status" value="1"/>
</dbReference>